<sequence length="137" mass="15406">MDNSLYLSSALYDIAIIKDYAIEGKMNAIESYVQLKTIEKVIKEAIDKVQELAIDEGLKYNQKSFVAYGATVEMKSAPSRWDYSKCMQVQHLSAKLKTMQELSQLAVNSTMYDEDGLQIEPATKIEGKQSIAITLNK</sequence>
<protein>
    <submittedName>
        <fullName evidence="1">Uncharacterized protein</fullName>
    </submittedName>
</protein>
<organism evidence="1">
    <name type="scientific">uncultured Caudovirales phage</name>
    <dbReference type="NCBI Taxonomy" id="2100421"/>
    <lineage>
        <taxon>Viruses</taxon>
        <taxon>Duplodnaviria</taxon>
        <taxon>Heunggongvirae</taxon>
        <taxon>Uroviricota</taxon>
        <taxon>Caudoviricetes</taxon>
        <taxon>Peduoviridae</taxon>
        <taxon>Maltschvirus</taxon>
        <taxon>Maltschvirus maltsch</taxon>
    </lineage>
</organism>
<name>A0A6J5NSA1_9CAUD</name>
<proteinExistence type="predicted"/>
<accession>A0A6J5NSA1</accession>
<evidence type="ECO:0000313" key="1">
    <source>
        <dbReference type="EMBL" id="CAB4162249.1"/>
    </source>
</evidence>
<dbReference type="EMBL" id="LR796730">
    <property type="protein sequence ID" value="CAB4162249.1"/>
    <property type="molecule type" value="Genomic_DNA"/>
</dbReference>
<reference evidence="1" key="1">
    <citation type="submission" date="2020-04" db="EMBL/GenBank/DDBJ databases">
        <authorList>
            <person name="Chiriac C."/>
            <person name="Salcher M."/>
            <person name="Ghai R."/>
            <person name="Kavagutti S V."/>
        </authorList>
    </citation>
    <scope>NUCLEOTIDE SEQUENCE</scope>
</reference>
<gene>
    <name evidence="1" type="ORF">UFOVP780_23</name>
</gene>